<evidence type="ECO:0000256" key="3">
    <source>
        <dbReference type="ARBA" id="ARBA00022801"/>
    </source>
</evidence>
<evidence type="ECO:0000256" key="6">
    <source>
        <dbReference type="PIRSR" id="PIRSR038994-2"/>
    </source>
</evidence>
<dbReference type="PANTHER" id="PTHR11113:SF14">
    <property type="entry name" value="N-ACETYLGLUCOSAMINE-6-PHOSPHATE DEACETYLASE"/>
    <property type="match status" value="1"/>
</dbReference>
<dbReference type="InterPro" id="IPR003764">
    <property type="entry name" value="GlcNAc_6-P_deAcase"/>
</dbReference>
<gene>
    <name evidence="9" type="ORF">H7C19_11010</name>
</gene>
<dbReference type="SUPFAM" id="SSF51556">
    <property type="entry name" value="Metallo-dependent hydrolases"/>
    <property type="match status" value="1"/>
</dbReference>
<comment type="cofactor">
    <cofactor evidence="7">
        <name>a divalent metal cation</name>
        <dbReference type="ChEBI" id="CHEBI:60240"/>
    </cofactor>
    <text evidence="7">Binds 1 divalent metal cation per subunit.</text>
</comment>
<evidence type="ECO:0000259" key="8">
    <source>
        <dbReference type="Pfam" id="PF01979"/>
    </source>
</evidence>
<dbReference type="InterPro" id="IPR006680">
    <property type="entry name" value="Amidohydro-rel"/>
</dbReference>
<feature type="binding site" evidence="6">
    <location>
        <position position="269"/>
    </location>
    <ligand>
        <name>substrate</name>
    </ligand>
</feature>
<organism evidence="9 10">
    <name type="scientific">Cohnella nanjingensis</name>
    <dbReference type="NCBI Taxonomy" id="1387779"/>
    <lineage>
        <taxon>Bacteria</taxon>
        <taxon>Bacillati</taxon>
        <taxon>Bacillota</taxon>
        <taxon>Bacilli</taxon>
        <taxon>Bacillales</taxon>
        <taxon>Paenibacillaceae</taxon>
        <taxon>Cohnella</taxon>
    </lineage>
</organism>
<dbReference type="GO" id="GO:0046872">
    <property type="term" value="F:metal ion binding"/>
    <property type="evidence" value="ECO:0007669"/>
    <property type="project" value="UniProtKB-KW"/>
</dbReference>
<dbReference type="RefSeq" id="WP_185142700.1">
    <property type="nucleotide sequence ID" value="NZ_JACJVP010000018.1"/>
</dbReference>
<dbReference type="EMBL" id="JACJVP010000018">
    <property type="protein sequence ID" value="MBB6671218.1"/>
    <property type="molecule type" value="Genomic_DNA"/>
</dbReference>
<dbReference type="AlphaFoldDB" id="A0A7X0RPS6"/>
<evidence type="ECO:0000256" key="2">
    <source>
        <dbReference type="ARBA" id="ARBA00022723"/>
    </source>
</evidence>
<feature type="binding site" evidence="7">
    <location>
        <position position="145"/>
    </location>
    <ligand>
        <name>Zn(2+)</name>
        <dbReference type="ChEBI" id="CHEBI:29105"/>
    </ligand>
</feature>
<evidence type="ECO:0000256" key="4">
    <source>
        <dbReference type="PIRNR" id="PIRNR038994"/>
    </source>
</evidence>
<accession>A0A7X0RPS6</accession>
<dbReference type="Gene3D" id="3.20.20.140">
    <property type="entry name" value="Metal-dependent hydrolases"/>
    <property type="match status" value="1"/>
</dbReference>
<dbReference type="GO" id="GO:0008448">
    <property type="term" value="F:N-acetylglucosamine-6-phosphate deacetylase activity"/>
    <property type="evidence" value="ECO:0007669"/>
    <property type="project" value="InterPro"/>
</dbReference>
<dbReference type="PANTHER" id="PTHR11113">
    <property type="entry name" value="N-ACETYLGLUCOSAMINE-6-PHOSPHATE DEACETYLASE"/>
    <property type="match status" value="1"/>
</dbReference>
<feature type="binding site" evidence="6">
    <location>
        <begin position="328"/>
        <end position="330"/>
    </location>
    <ligand>
        <name>substrate</name>
    </ligand>
</feature>
<keyword evidence="2 7" id="KW-0479">Metal-binding</keyword>
<dbReference type="Proteomes" id="UP000547209">
    <property type="component" value="Unassembled WGS sequence"/>
</dbReference>
<name>A0A7X0RPS6_9BACL</name>
<reference evidence="9 10" key="1">
    <citation type="submission" date="2020-08" db="EMBL/GenBank/DDBJ databases">
        <title>Cohnella phylogeny.</title>
        <authorList>
            <person name="Dunlap C."/>
        </authorList>
    </citation>
    <scope>NUCLEOTIDE SEQUENCE [LARGE SCALE GENOMIC DNA]</scope>
    <source>
        <strain evidence="9 10">DSM 28246</strain>
    </source>
</reference>
<feature type="binding site" evidence="6">
    <location>
        <position position="245"/>
    </location>
    <ligand>
        <name>substrate</name>
    </ligand>
</feature>
<evidence type="ECO:0000256" key="1">
    <source>
        <dbReference type="ARBA" id="ARBA00010716"/>
    </source>
</evidence>
<feature type="active site" description="Proton donor/acceptor" evidence="5">
    <location>
        <position position="291"/>
    </location>
</feature>
<dbReference type="PIRSF" id="PIRSF038994">
    <property type="entry name" value="NagA"/>
    <property type="match status" value="1"/>
</dbReference>
<dbReference type="InterPro" id="IPR032466">
    <property type="entry name" value="Metal_Hydrolase"/>
</dbReference>
<feature type="binding site" evidence="6">
    <location>
        <begin position="237"/>
        <end position="238"/>
    </location>
    <ligand>
        <name>substrate</name>
    </ligand>
</feature>
<evidence type="ECO:0000313" key="10">
    <source>
        <dbReference type="Proteomes" id="UP000547209"/>
    </source>
</evidence>
<comment type="caution">
    <text evidence="9">The sequence shown here is derived from an EMBL/GenBank/DDBJ whole genome shotgun (WGS) entry which is preliminary data.</text>
</comment>
<keyword evidence="4" id="KW-0119">Carbohydrate metabolism</keyword>
<evidence type="ECO:0000256" key="7">
    <source>
        <dbReference type="PIRSR" id="PIRSR038994-3"/>
    </source>
</evidence>
<keyword evidence="10" id="KW-1185">Reference proteome</keyword>
<feature type="binding site" evidence="7">
    <location>
        <position position="234"/>
    </location>
    <ligand>
        <name>Zn(2+)</name>
        <dbReference type="ChEBI" id="CHEBI:29105"/>
    </ligand>
</feature>
<keyword evidence="3 4" id="KW-0378">Hydrolase</keyword>
<proteinExistence type="inferred from homology"/>
<feature type="binding site" evidence="6">
    <location>
        <position position="158"/>
    </location>
    <ligand>
        <name>substrate</name>
    </ligand>
</feature>
<comment type="similarity">
    <text evidence="1 4">Belongs to the metallo-dependent hydrolases superfamily. NagA family.</text>
</comment>
<feature type="domain" description="Amidohydrolase-related" evidence="8">
    <location>
        <begin position="63"/>
        <end position="386"/>
    </location>
</feature>
<evidence type="ECO:0000256" key="5">
    <source>
        <dbReference type="PIRSR" id="PIRSR038994-1"/>
    </source>
</evidence>
<dbReference type="Pfam" id="PF01979">
    <property type="entry name" value="Amidohydro_1"/>
    <property type="match status" value="1"/>
</dbReference>
<protein>
    <submittedName>
        <fullName evidence="9">Amidohydrolase family protein</fullName>
    </submittedName>
</protein>
<dbReference type="GO" id="GO:0006046">
    <property type="term" value="P:N-acetylglucosamine catabolic process"/>
    <property type="evidence" value="ECO:0007669"/>
    <property type="project" value="TreeGrafter"/>
</dbReference>
<feature type="binding site" evidence="7">
    <location>
        <position position="213"/>
    </location>
    <ligand>
        <name>Zn(2+)</name>
        <dbReference type="ChEBI" id="CHEBI:29105"/>
    </ligand>
</feature>
<evidence type="ECO:0000313" key="9">
    <source>
        <dbReference type="EMBL" id="MBB6671218.1"/>
    </source>
</evidence>
<sequence>MSERGVVRGLHYRTSAPTAFGIEDGRFADVRAERSDVLSVRDGAASDACGAKSAPGGEASPLIVAPGLVDLQINGYKGLDFNGGPFSPALVHQVTRELWAQGVTSYCPTLITNGQEQIGQALRTLAAACDADVLTGLSIPGIHLEGPFISPLDGPRGAHDAKYVRAPDLELVKGWQEAASGRIRLLTLSPEWPGAGALIRGCEGEGIRVSIGHTAASPEQIREAIEAGAVMSTHLGNGMHLNVPRHPNYMWEQLAADALWACYIGDGHHLPDAVIRVIRRVKGKRALLVSDAAHLCGMPPGRYHAHIGGDVVLTPEGRLHPSDAPGMLAGSAQLQLAALNGMIRRGLCDFAEGWDSASIHPAEALGLPAGKGLLPEAPADFVLLERDERSGELRVRETFKAGASVYGSE</sequence>